<dbReference type="PANTHER" id="PTHR46539">
    <property type="entry name" value="E3 UBIQUITIN-PROTEIN LIGASE ATL42"/>
    <property type="match status" value="1"/>
</dbReference>
<dbReference type="PROSITE" id="PS50089">
    <property type="entry name" value="ZF_RING_2"/>
    <property type="match status" value="1"/>
</dbReference>
<evidence type="ECO:0000256" key="5">
    <source>
        <dbReference type="ARBA" id="ARBA00022833"/>
    </source>
</evidence>
<evidence type="ECO:0000256" key="10">
    <source>
        <dbReference type="SAM" id="Phobius"/>
    </source>
</evidence>
<dbReference type="PANTHER" id="PTHR46539:SF1">
    <property type="entry name" value="E3 UBIQUITIN-PROTEIN LIGASE ATL42"/>
    <property type="match status" value="1"/>
</dbReference>
<gene>
    <name evidence="13" type="ORF">FWILDA_LOCUS8721</name>
</gene>
<dbReference type="EMBL" id="CAMKVN010001903">
    <property type="protein sequence ID" value="CAI2178708.1"/>
    <property type="molecule type" value="Genomic_DNA"/>
</dbReference>
<keyword evidence="3" id="KW-0479">Metal-binding</keyword>
<name>A0A9W4WX35_9GLOM</name>
<feature type="transmembrane region" description="Helical" evidence="10">
    <location>
        <begin position="191"/>
        <end position="213"/>
    </location>
</feature>
<proteinExistence type="predicted"/>
<comment type="subcellular location">
    <subcellularLocation>
        <location evidence="1">Membrane</location>
    </subcellularLocation>
</comment>
<dbReference type="SUPFAM" id="SSF57850">
    <property type="entry name" value="RING/U-box"/>
    <property type="match status" value="1"/>
</dbReference>
<accession>A0A9W4WX35</accession>
<evidence type="ECO:0000256" key="2">
    <source>
        <dbReference type="ARBA" id="ARBA00022692"/>
    </source>
</evidence>
<feature type="compositionally biased region" description="Polar residues" evidence="9">
    <location>
        <begin position="438"/>
        <end position="455"/>
    </location>
</feature>
<feature type="chain" id="PRO_5040763864" evidence="11">
    <location>
        <begin position="25"/>
        <end position="495"/>
    </location>
</feature>
<evidence type="ECO:0000313" key="13">
    <source>
        <dbReference type="EMBL" id="CAI2178708.1"/>
    </source>
</evidence>
<dbReference type="Gene3D" id="3.30.40.10">
    <property type="entry name" value="Zinc/RING finger domain, C3HC4 (zinc finger)"/>
    <property type="match status" value="1"/>
</dbReference>
<feature type="domain" description="RING-type" evidence="12">
    <location>
        <begin position="368"/>
        <end position="407"/>
    </location>
</feature>
<dbReference type="InterPro" id="IPR013083">
    <property type="entry name" value="Znf_RING/FYVE/PHD"/>
</dbReference>
<keyword evidence="14" id="KW-1185">Reference proteome</keyword>
<evidence type="ECO:0000259" key="12">
    <source>
        <dbReference type="PROSITE" id="PS50089"/>
    </source>
</evidence>
<keyword evidence="11" id="KW-0732">Signal</keyword>
<keyword evidence="7 10" id="KW-0472">Membrane</keyword>
<evidence type="ECO:0000256" key="4">
    <source>
        <dbReference type="ARBA" id="ARBA00022771"/>
    </source>
</evidence>
<keyword evidence="2 10" id="KW-0812">Transmembrane</keyword>
<keyword evidence="6 10" id="KW-1133">Transmembrane helix</keyword>
<dbReference type="GO" id="GO:0008270">
    <property type="term" value="F:zinc ion binding"/>
    <property type="evidence" value="ECO:0007669"/>
    <property type="project" value="UniProtKB-KW"/>
</dbReference>
<protein>
    <submittedName>
        <fullName evidence="13">10557_t:CDS:1</fullName>
    </submittedName>
</protein>
<reference evidence="13" key="1">
    <citation type="submission" date="2022-08" db="EMBL/GenBank/DDBJ databases">
        <authorList>
            <person name="Kallberg Y."/>
            <person name="Tangrot J."/>
            <person name="Rosling A."/>
        </authorList>
    </citation>
    <scope>NUCLEOTIDE SEQUENCE</scope>
    <source>
        <strain evidence="13">Wild A</strain>
    </source>
</reference>
<keyword evidence="5" id="KW-0862">Zinc</keyword>
<evidence type="ECO:0000256" key="1">
    <source>
        <dbReference type="ARBA" id="ARBA00004370"/>
    </source>
</evidence>
<evidence type="ECO:0000256" key="9">
    <source>
        <dbReference type="SAM" id="MobiDB-lite"/>
    </source>
</evidence>
<dbReference type="AlphaFoldDB" id="A0A9W4WX35"/>
<evidence type="ECO:0000256" key="8">
    <source>
        <dbReference type="PROSITE-ProRule" id="PRU00175"/>
    </source>
</evidence>
<organism evidence="13 14">
    <name type="scientific">Funneliformis geosporum</name>
    <dbReference type="NCBI Taxonomy" id="1117311"/>
    <lineage>
        <taxon>Eukaryota</taxon>
        <taxon>Fungi</taxon>
        <taxon>Fungi incertae sedis</taxon>
        <taxon>Mucoromycota</taxon>
        <taxon>Glomeromycotina</taxon>
        <taxon>Glomeromycetes</taxon>
        <taxon>Glomerales</taxon>
        <taxon>Glomeraceae</taxon>
        <taxon>Funneliformis</taxon>
    </lineage>
</organism>
<sequence>MGSFRRLSTCIGAFLLLGVSLTSAQSADNNANSYSMIIIAYLTVCKLTNISNAPGIAIDGSLRLWPDLNQNVQNLYEDNEWIAFIKCDDNPNTNLQNVLIAEENNASASVFYTVTSKPCQNLTSDRIKKPLFTTTEQSCSEVINQFRPQKDEITAVIKPDGNSNNINPSAPISVNGSEDNRVIATYQTAMIVLYAVSGVVLGLFFIVVITNIIRNRLNAPAAPPSQGQDTNARPRRGIARSVLDSFPVFLFTMGMKDYNDENKDLEGGKGKELEADIELETTSPDVMKSAPQAEEIEENENSSNLYSKNTNENFVTNNDINSEKNKPDLPQVPPIAQINNSSHIRSISTGSILSALTNNKVQDGQLTCPICLDDFESGVELRILPCHHQICIDPWLLDISPLCPMCKTDYTSWESEVNTTQQSEDELDSSTSLESTDHATTTNNDRQNDDGSSIAPSVPPNFPHFRWIKYLTSIRSRRRRNRDRRSNRQSRTESL</sequence>
<evidence type="ECO:0000256" key="11">
    <source>
        <dbReference type="SAM" id="SignalP"/>
    </source>
</evidence>
<comment type="caution">
    <text evidence="13">The sequence shown here is derived from an EMBL/GenBank/DDBJ whole genome shotgun (WGS) entry which is preliminary data.</text>
</comment>
<feature type="signal peptide" evidence="11">
    <location>
        <begin position="1"/>
        <end position="24"/>
    </location>
</feature>
<feature type="region of interest" description="Disordered" evidence="9">
    <location>
        <begin position="417"/>
        <end position="460"/>
    </location>
</feature>
<dbReference type="CDD" id="cd16454">
    <property type="entry name" value="RING-H2_PA-TM-RING"/>
    <property type="match status" value="1"/>
</dbReference>
<dbReference type="InterPro" id="IPR001841">
    <property type="entry name" value="Znf_RING"/>
</dbReference>
<dbReference type="Proteomes" id="UP001153678">
    <property type="component" value="Unassembled WGS sequence"/>
</dbReference>
<evidence type="ECO:0000256" key="6">
    <source>
        <dbReference type="ARBA" id="ARBA00022989"/>
    </source>
</evidence>
<evidence type="ECO:0000313" key="14">
    <source>
        <dbReference type="Proteomes" id="UP001153678"/>
    </source>
</evidence>
<evidence type="ECO:0000256" key="7">
    <source>
        <dbReference type="ARBA" id="ARBA00023136"/>
    </source>
</evidence>
<dbReference type="OrthoDB" id="8062037at2759"/>
<dbReference type="GO" id="GO:0016020">
    <property type="term" value="C:membrane"/>
    <property type="evidence" value="ECO:0007669"/>
    <property type="project" value="UniProtKB-SubCell"/>
</dbReference>
<keyword evidence="4 8" id="KW-0863">Zinc-finger</keyword>
<dbReference type="Pfam" id="PF13639">
    <property type="entry name" value="zf-RING_2"/>
    <property type="match status" value="1"/>
</dbReference>
<evidence type="ECO:0000256" key="3">
    <source>
        <dbReference type="ARBA" id="ARBA00022723"/>
    </source>
</evidence>